<comment type="caution">
    <text evidence="1">The sequence shown here is derived from an EMBL/GenBank/DDBJ whole genome shotgun (WGS) entry which is preliminary data.</text>
</comment>
<gene>
    <name evidence="1" type="ORF">CCACVL1_27418</name>
</gene>
<protein>
    <submittedName>
        <fullName evidence="1">Uncharacterized protein</fullName>
    </submittedName>
</protein>
<keyword evidence="2" id="KW-1185">Reference proteome</keyword>
<accession>A0A1R3GAD7</accession>
<dbReference type="AlphaFoldDB" id="A0A1R3GAD7"/>
<dbReference type="EMBL" id="AWWV01014780">
    <property type="protein sequence ID" value="OMO55055.1"/>
    <property type="molecule type" value="Genomic_DNA"/>
</dbReference>
<dbReference type="Gramene" id="OMO55055">
    <property type="protein sequence ID" value="OMO55055"/>
    <property type="gene ID" value="CCACVL1_27418"/>
</dbReference>
<dbReference type="Proteomes" id="UP000188268">
    <property type="component" value="Unassembled WGS sequence"/>
</dbReference>
<organism evidence="1 2">
    <name type="scientific">Corchorus capsularis</name>
    <name type="common">Jute</name>
    <dbReference type="NCBI Taxonomy" id="210143"/>
    <lineage>
        <taxon>Eukaryota</taxon>
        <taxon>Viridiplantae</taxon>
        <taxon>Streptophyta</taxon>
        <taxon>Embryophyta</taxon>
        <taxon>Tracheophyta</taxon>
        <taxon>Spermatophyta</taxon>
        <taxon>Magnoliopsida</taxon>
        <taxon>eudicotyledons</taxon>
        <taxon>Gunneridae</taxon>
        <taxon>Pentapetalae</taxon>
        <taxon>rosids</taxon>
        <taxon>malvids</taxon>
        <taxon>Malvales</taxon>
        <taxon>Malvaceae</taxon>
        <taxon>Grewioideae</taxon>
        <taxon>Apeibeae</taxon>
        <taxon>Corchorus</taxon>
    </lineage>
</organism>
<sequence>MDYDDDAYEIQYRLDHKKLLDRLVGSAYMDRLDH</sequence>
<evidence type="ECO:0000313" key="1">
    <source>
        <dbReference type="EMBL" id="OMO55055.1"/>
    </source>
</evidence>
<reference evidence="1 2" key="1">
    <citation type="submission" date="2013-09" db="EMBL/GenBank/DDBJ databases">
        <title>Corchorus capsularis genome sequencing.</title>
        <authorList>
            <person name="Alam M."/>
            <person name="Haque M.S."/>
            <person name="Islam M.S."/>
            <person name="Emdad E.M."/>
            <person name="Islam M.M."/>
            <person name="Ahmed B."/>
            <person name="Halim A."/>
            <person name="Hossen Q.M.M."/>
            <person name="Hossain M.Z."/>
            <person name="Ahmed R."/>
            <person name="Khan M.M."/>
            <person name="Islam R."/>
            <person name="Rashid M.M."/>
            <person name="Khan S.A."/>
            <person name="Rahman M.S."/>
            <person name="Alam M."/>
        </authorList>
    </citation>
    <scope>NUCLEOTIDE SEQUENCE [LARGE SCALE GENOMIC DNA]</scope>
    <source>
        <strain evidence="2">cv. CVL-1</strain>
        <tissue evidence="1">Whole seedling</tissue>
    </source>
</reference>
<proteinExistence type="predicted"/>
<name>A0A1R3GAD7_COCAP</name>
<evidence type="ECO:0000313" key="2">
    <source>
        <dbReference type="Proteomes" id="UP000188268"/>
    </source>
</evidence>